<name>A0A3S3NS97_9MAGN</name>
<dbReference type="GO" id="GO:0016787">
    <property type="term" value="F:hydrolase activity"/>
    <property type="evidence" value="ECO:0007669"/>
    <property type="project" value="UniProtKB-KW"/>
</dbReference>
<dbReference type="InterPro" id="IPR058353">
    <property type="entry name" value="DUF8040"/>
</dbReference>
<dbReference type="GO" id="GO:0005634">
    <property type="term" value="C:nucleus"/>
    <property type="evidence" value="ECO:0007669"/>
    <property type="project" value="UniProtKB-SubCell"/>
</dbReference>
<reference evidence="10 11" key="1">
    <citation type="journal article" date="2019" name="Nat. Plants">
        <title>Stout camphor tree genome fills gaps in understanding of flowering plant genome evolution.</title>
        <authorList>
            <person name="Chaw S.M."/>
            <person name="Liu Y.C."/>
            <person name="Wu Y.W."/>
            <person name="Wang H.Y."/>
            <person name="Lin C.I."/>
            <person name="Wu C.S."/>
            <person name="Ke H.M."/>
            <person name="Chang L.Y."/>
            <person name="Hsu C.Y."/>
            <person name="Yang H.T."/>
            <person name="Sudianto E."/>
            <person name="Hsu M.H."/>
            <person name="Wu K.P."/>
            <person name="Wang L.N."/>
            <person name="Leebens-Mack J.H."/>
            <person name="Tsai I.J."/>
        </authorList>
    </citation>
    <scope>NUCLEOTIDE SEQUENCE [LARGE SCALE GENOMIC DNA]</scope>
    <source>
        <strain evidence="11">cv. Chaw 1501</strain>
        <tissue evidence="10">Young leaves</tissue>
    </source>
</reference>
<organism evidence="10 11">
    <name type="scientific">Cinnamomum micranthum f. kanehirae</name>
    <dbReference type="NCBI Taxonomy" id="337451"/>
    <lineage>
        <taxon>Eukaryota</taxon>
        <taxon>Viridiplantae</taxon>
        <taxon>Streptophyta</taxon>
        <taxon>Embryophyta</taxon>
        <taxon>Tracheophyta</taxon>
        <taxon>Spermatophyta</taxon>
        <taxon>Magnoliopsida</taxon>
        <taxon>Magnoliidae</taxon>
        <taxon>Laurales</taxon>
        <taxon>Lauraceae</taxon>
        <taxon>Cinnamomum</taxon>
    </lineage>
</organism>
<dbReference type="InterPro" id="IPR027806">
    <property type="entry name" value="HARBI1_dom"/>
</dbReference>
<dbReference type="PANTHER" id="PTHR22930:SF259">
    <property type="entry name" value="OS08G0106900 PROTEIN"/>
    <property type="match status" value="1"/>
</dbReference>
<evidence type="ECO:0000259" key="8">
    <source>
        <dbReference type="Pfam" id="PF13359"/>
    </source>
</evidence>
<evidence type="ECO:0000256" key="4">
    <source>
        <dbReference type="ARBA" id="ARBA00022722"/>
    </source>
</evidence>
<evidence type="ECO:0000256" key="6">
    <source>
        <dbReference type="ARBA" id="ARBA00022801"/>
    </source>
</evidence>
<keyword evidence="4" id="KW-0540">Nuclease</keyword>
<keyword evidence="6" id="KW-0378">Hydrolase</keyword>
<dbReference type="Pfam" id="PF26138">
    <property type="entry name" value="DUF8040"/>
    <property type="match status" value="1"/>
</dbReference>
<dbReference type="EMBL" id="QPKB01000010">
    <property type="protein sequence ID" value="RWR93329.1"/>
    <property type="molecule type" value="Genomic_DNA"/>
</dbReference>
<dbReference type="Proteomes" id="UP000283530">
    <property type="component" value="Unassembled WGS sequence"/>
</dbReference>
<comment type="caution">
    <text evidence="10">The sequence shown here is derived from an EMBL/GenBank/DDBJ whole genome shotgun (WGS) entry which is preliminary data.</text>
</comment>
<evidence type="ECO:0000313" key="10">
    <source>
        <dbReference type="EMBL" id="RWR93329.1"/>
    </source>
</evidence>
<dbReference type="OrthoDB" id="1699974at2759"/>
<evidence type="ECO:0000259" key="9">
    <source>
        <dbReference type="Pfam" id="PF26138"/>
    </source>
</evidence>
<accession>A0A3S3NS97</accession>
<evidence type="ECO:0000256" key="3">
    <source>
        <dbReference type="ARBA" id="ARBA00006958"/>
    </source>
</evidence>
<comment type="subcellular location">
    <subcellularLocation>
        <location evidence="2">Nucleus</location>
    </subcellularLocation>
</comment>
<comment type="similarity">
    <text evidence="3">Belongs to the HARBI1 family.</text>
</comment>
<dbReference type="GO" id="GO:0046872">
    <property type="term" value="F:metal ion binding"/>
    <property type="evidence" value="ECO:0007669"/>
    <property type="project" value="UniProtKB-KW"/>
</dbReference>
<evidence type="ECO:0000256" key="5">
    <source>
        <dbReference type="ARBA" id="ARBA00022723"/>
    </source>
</evidence>
<evidence type="ECO:0000256" key="1">
    <source>
        <dbReference type="ARBA" id="ARBA00001968"/>
    </source>
</evidence>
<dbReference type="PANTHER" id="PTHR22930">
    <property type="match status" value="1"/>
</dbReference>
<feature type="domain" description="DDE Tnp4" evidence="8">
    <location>
        <begin position="181"/>
        <end position="340"/>
    </location>
</feature>
<keyword evidence="7" id="KW-0539">Nucleus</keyword>
<proteinExistence type="inferred from homology"/>
<dbReference type="InterPro" id="IPR045249">
    <property type="entry name" value="HARBI1-like"/>
</dbReference>
<dbReference type="AlphaFoldDB" id="A0A3S3NS97"/>
<protein>
    <submittedName>
        <fullName evidence="10">Protein ALP1-like protein</fullName>
    </submittedName>
</protein>
<sequence>MDGSTSNREEDEEEEEELSHRNVAILGVATAAVEIWRNQMTTAVAYYAMLRNPLEREDRKRERELYISTLTRGQEAHCISQLRMNKDCFDLLCGNLRNRGLLQDTRGVKVEEQVVLFLHTVAHNVRNRTNAVRFFRSGETISRQFHRVLRAINALAPDIIRQVGNDAPRGPVGFEGAVGAIDGTHIPAFVPSQLQSTFRNRKGTLSQTVMVACGFDLNFQYVLPGWEGSATDARVLQNALARPDPLVVPRGRYYLVDGGYANQPGFLAPYRMARYHLADFRKRNPVNSREVFNKMHSQARNAIERAFGILKNRFGILKTAPPYDIHVQVDIVIACCVLHNFIRMNGGHTFDEELLEDHLDDVNSNEENDLNSALASTDEAGTSRMCRFSQREKDEWSRFRENLKEKLWNEYPRNTHRN</sequence>
<evidence type="ECO:0000256" key="7">
    <source>
        <dbReference type="ARBA" id="ARBA00023242"/>
    </source>
</evidence>
<feature type="domain" description="DUF8040" evidence="9">
    <location>
        <begin position="62"/>
        <end position="152"/>
    </location>
</feature>
<comment type="cofactor">
    <cofactor evidence="1">
        <name>a divalent metal cation</name>
        <dbReference type="ChEBI" id="CHEBI:60240"/>
    </cofactor>
</comment>
<keyword evidence="11" id="KW-1185">Reference proteome</keyword>
<keyword evidence="5" id="KW-0479">Metal-binding</keyword>
<evidence type="ECO:0000256" key="2">
    <source>
        <dbReference type="ARBA" id="ARBA00004123"/>
    </source>
</evidence>
<dbReference type="GO" id="GO:0004518">
    <property type="term" value="F:nuclease activity"/>
    <property type="evidence" value="ECO:0007669"/>
    <property type="project" value="UniProtKB-KW"/>
</dbReference>
<dbReference type="Pfam" id="PF13359">
    <property type="entry name" value="DDE_Tnp_4"/>
    <property type="match status" value="1"/>
</dbReference>
<gene>
    <name evidence="10" type="ORF">CKAN_02257500</name>
</gene>
<evidence type="ECO:0000313" key="11">
    <source>
        <dbReference type="Proteomes" id="UP000283530"/>
    </source>
</evidence>